<feature type="region of interest" description="Disordered" evidence="2">
    <location>
        <begin position="25"/>
        <end position="45"/>
    </location>
</feature>
<evidence type="ECO:0000256" key="1">
    <source>
        <dbReference type="ARBA" id="ARBA00005361"/>
    </source>
</evidence>
<dbReference type="GO" id="GO:0005868">
    <property type="term" value="C:cytoplasmic dynein complex"/>
    <property type="evidence" value="ECO:0007669"/>
    <property type="project" value="TreeGrafter"/>
</dbReference>
<dbReference type="Pfam" id="PF03645">
    <property type="entry name" value="Tctex-1"/>
    <property type="match status" value="1"/>
</dbReference>
<gene>
    <name evidence="3" type="ORF">CUNI_LOCUS8557</name>
</gene>
<dbReference type="InterPro" id="IPR005334">
    <property type="entry name" value="Tctex-1-like"/>
</dbReference>
<dbReference type="PANTHER" id="PTHR21255:SF65">
    <property type="entry name" value="TCTEX1 DOMAIN-CONTAINING PROTEIN 2"/>
    <property type="match status" value="1"/>
</dbReference>
<comment type="caution">
    <text evidence="3">The sequence shown here is derived from an EMBL/GenBank/DDBJ whole genome shotgun (WGS) entry which is preliminary data.</text>
</comment>
<dbReference type="CDD" id="cd21451">
    <property type="entry name" value="DLC-like_TCTEX1D"/>
    <property type="match status" value="1"/>
</dbReference>
<dbReference type="InterPro" id="IPR038586">
    <property type="entry name" value="Tctex-1-like_sf"/>
</dbReference>
<dbReference type="Gene3D" id="3.30.1140.40">
    <property type="entry name" value="Tctex-1"/>
    <property type="match status" value="1"/>
</dbReference>
<dbReference type="OrthoDB" id="10260741at2759"/>
<dbReference type="AlphaFoldDB" id="A0A8S3Z1T3"/>
<sequence length="231" mass="26521">MATDRLTESSLRQHHILHPVLQSVSVRSNSQSKEDHDSNKSLSRVLSRSDLRKSFPLGSQDSVHQLHRQFSKSSLGTTLPRSGLSFFRVIQAARTWKRLSLRKEGVVEKPKCMFENTYQLGPDPEQIFKPEKVEEAIHETLGLFLKHFKYTPEGSKRMCLNISSELKSRVKGMNFNRYKIVTQVVILQNRKQGSNISSRCVWTPETDSFASCTFKTEHIICVANVYAVYFE</sequence>
<dbReference type="GO" id="GO:0045505">
    <property type="term" value="F:dynein intermediate chain binding"/>
    <property type="evidence" value="ECO:0007669"/>
    <property type="project" value="TreeGrafter"/>
</dbReference>
<dbReference type="GO" id="GO:0005737">
    <property type="term" value="C:cytoplasm"/>
    <property type="evidence" value="ECO:0007669"/>
    <property type="project" value="TreeGrafter"/>
</dbReference>
<name>A0A8S3Z1T3_9EUPU</name>
<evidence type="ECO:0000256" key="2">
    <source>
        <dbReference type="SAM" id="MobiDB-lite"/>
    </source>
</evidence>
<comment type="similarity">
    <text evidence="1">Belongs to the dynein light chain Tctex-type family.</text>
</comment>
<protein>
    <submittedName>
        <fullName evidence="3">Uncharacterized protein</fullName>
    </submittedName>
</protein>
<proteinExistence type="inferred from homology"/>
<evidence type="ECO:0000313" key="3">
    <source>
        <dbReference type="EMBL" id="CAG5122999.1"/>
    </source>
</evidence>
<reference evidence="3" key="1">
    <citation type="submission" date="2021-04" db="EMBL/GenBank/DDBJ databases">
        <authorList>
            <consortium name="Molecular Ecology Group"/>
        </authorList>
    </citation>
    <scope>NUCLEOTIDE SEQUENCE</scope>
</reference>
<dbReference type="GO" id="GO:0007018">
    <property type="term" value="P:microtubule-based movement"/>
    <property type="evidence" value="ECO:0007669"/>
    <property type="project" value="TreeGrafter"/>
</dbReference>
<dbReference type="Proteomes" id="UP000678393">
    <property type="component" value="Unassembled WGS sequence"/>
</dbReference>
<organism evidence="3 4">
    <name type="scientific">Candidula unifasciata</name>
    <dbReference type="NCBI Taxonomy" id="100452"/>
    <lineage>
        <taxon>Eukaryota</taxon>
        <taxon>Metazoa</taxon>
        <taxon>Spiralia</taxon>
        <taxon>Lophotrochozoa</taxon>
        <taxon>Mollusca</taxon>
        <taxon>Gastropoda</taxon>
        <taxon>Heterobranchia</taxon>
        <taxon>Euthyneura</taxon>
        <taxon>Panpulmonata</taxon>
        <taxon>Eupulmonata</taxon>
        <taxon>Stylommatophora</taxon>
        <taxon>Helicina</taxon>
        <taxon>Helicoidea</taxon>
        <taxon>Geomitridae</taxon>
        <taxon>Candidula</taxon>
    </lineage>
</organism>
<accession>A0A8S3Z1T3</accession>
<evidence type="ECO:0000313" key="4">
    <source>
        <dbReference type="Proteomes" id="UP000678393"/>
    </source>
</evidence>
<dbReference type="PANTHER" id="PTHR21255">
    <property type="entry name" value="T-COMPLEX-ASSOCIATED-TESTIS-EXPRESSED 1/ DYNEIN LIGHT CHAIN"/>
    <property type="match status" value="1"/>
</dbReference>
<dbReference type="EMBL" id="CAJHNH020001417">
    <property type="protein sequence ID" value="CAG5122999.1"/>
    <property type="molecule type" value="Genomic_DNA"/>
</dbReference>
<keyword evidence="4" id="KW-1185">Reference proteome</keyword>